<dbReference type="Proteomes" id="UP001216189">
    <property type="component" value="Unassembled WGS sequence"/>
</dbReference>
<dbReference type="PROSITE" id="PS51257">
    <property type="entry name" value="PROKAR_LIPOPROTEIN"/>
    <property type="match status" value="1"/>
</dbReference>
<evidence type="ECO:0000313" key="4">
    <source>
        <dbReference type="EMBL" id="MDE1513744.1"/>
    </source>
</evidence>
<sequence>MNRFLTITTLCPLLLLTACSPDTPPQALGTLERDRITFRATSSEWIRAQPLAQGAPVKTGDILLKLDNRRQSILLNQALAEQTKAQAALNKLIHGERLEDIAAAKARVAKAQAFYQEAEITLTRKTELLTKRSISQSELDSARAARDSAHAERASAHEELSKLTAGARMEDIEQATAELAAAQANVALQQHLLEELTIIATRDGILDSLPYQVGERVNSDAVVAIVQADRTPYARVYVPQTALARFAVGQSVTVHVDGIHEALQGQVRWIANEPSFTPYYALTEQERSRLMFLAEVDLPISAHQLPSGLAAQVDLP</sequence>
<keyword evidence="2" id="KW-0175">Coiled coil</keyword>
<evidence type="ECO:0000256" key="1">
    <source>
        <dbReference type="ARBA" id="ARBA00004196"/>
    </source>
</evidence>
<evidence type="ECO:0000313" key="5">
    <source>
        <dbReference type="Proteomes" id="UP001216189"/>
    </source>
</evidence>
<dbReference type="InterPro" id="IPR059052">
    <property type="entry name" value="HH_YbhG-like"/>
</dbReference>
<keyword evidence="5" id="KW-1185">Reference proteome</keyword>
<dbReference type="Gene3D" id="2.40.50.100">
    <property type="match status" value="1"/>
</dbReference>
<dbReference type="Gene3D" id="1.10.287.470">
    <property type="entry name" value="Helix hairpin bin"/>
    <property type="match status" value="2"/>
</dbReference>
<comment type="subcellular location">
    <subcellularLocation>
        <location evidence="1">Cell envelope</location>
    </subcellularLocation>
</comment>
<dbReference type="PANTHER" id="PTHR32347">
    <property type="entry name" value="EFFLUX SYSTEM COMPONENT YKNX-RELATED"/>
    <property type="match status" value="1"/>
</dbReference>
<evidence type="ECO:0000256" key="2">
    <source>
        <dbReference type="ARBA" id="ARBA00023054"/>
    </source>
</evidence>
<dbReference type="EMBL" id="JARBFT010000001">
    <property type="protein sequence ID" value="MDE1513744.1"/>
    <property type="molecule type" value="Genomic_DNA"/>
</dbReference>
<feature type="domain" description="YbhG-like alpha-helical hairpin" evidence="3">
    <location>
        <begin position="66"/>
        <end position="189"/>
    </location>
</feature>
<dbReference type="Gene3D" id="2.40.30.170">
    <property type="match status" value="1"/>
</dbReference>
<dbReference type="InterPro" id="IPR050465">
    <property type="entry name" value="UPF0194_transport"/>
</dbReference>
<comment type="caution">
    <text evidence="4">The sequence shown here is derived from an EMBL/GenBank/DDBJ whole genome shotgun (WGS) entry which is preliminary data.</text>
</comment>
<proteinExistence type="predicted"/>
<evidence type="ECO:0000259" key="3">
    <source>
        <dbReference type="Pfam" id="PF25881"/>
    </source>
</evidence>
<dbReference type="RefSeq" id="WP_274721490.1">
    <property type="nucleotide sequence ID" value="NZ_JARBFT010000001.1"/>
</dbReference>
<dbReference type="Pfam" id="PF25881">
    <property type="entry name" value="HH_YBHG"/>
    <property type="match status" value="1"/>
</dbReference>
<reference evidence="4 5" key="1">
    <citation type="submission" date="2023-02" db="EMBL/GenBank/DDBJ databases">
        <title>Vibrio intestini sp. nov., a close relative of Vibrio cholerae isolated from the intestine of Healthy Culter dabryi.</title>
        <authorList>
            <person name="Wu N."/>
        </authorList>
    </citation>
    <scope>NUCLEOTIDE SEQUENCE [LARGE SCALE GENOMIC DNA]</scope>
    <source>
        <strain evidence="4 5">DSL-7</strain>
    </source>
</reference>
<dbReference type="SUPFAM" id="SSF111369">
    <property type="entry name" value="HlyD-like secretion proteins"/>
    <property type="match status" value="2"/>
</dbReference>
<name>A0ABT5UWF3_9VIBR</name>
<organism evidence="4 5">
    <name type="scientific">Vibrio chanodichtyis</name>
    <dbReference type="NCBI Taxonomy" id="3027932"/>
    <lineage>
        <taxon>Bacteria</taxon>
        <taxon>Pseudomonadati</taxon>
        <taxon>Pseudomonadota</taxon>
        <taxon>Gammaproteobacteria</taxon>
        <taxon>Vibrionales</taxon>
        <taxon>Vibrionaceae</taxon>
        <taxon>Vibrio</taxon>
    </lineage>
</organism>
<gene>
    <name evidence="4" type="ORF">PUN32_01785</name>
</gene>
<accession>A0ABT5UWF3</accession>
<protein>
    <submittedName>
        <fullName evidence="4">HlyD family efflux transporter periplasmic adaptor subunit</fullName>
    </submittedName>
</protein>
<dbReference type="PANTHER" id="PTHR32347:SF29">
    <property type="entry name" value="UPF0194 MEMBRANE PROTEIN YBHG"/>
    <property type="match status" value="1"/>
</dbReference>